<keyword evidence="4" id="KW-1185">Reference proteome</keyword>
<dbReference type="EMBL" id="RBKT01000001">
    <property type="protein sequence ID" value="RKR91421.1"/>
    <property type="molecule type" value="Genomic_DNA"/>
</dbReference>
<evidence type="ECO:0000313" key="3">
    <source>
        <dbReference type="EMBL" id="RKR91421.1"/>
    </source>
</evidence>
<organism evidence="3 4">
    <name type="scientific">Micromonospora pisi</name>
    <dbReference type="NCBI Taxonomy" id="589240"/>
    <lineage>
        <taxon>Bacteria</taxon>
        <taxon>Bacillati</taxon>
        <taxon>Actinomycetota</taxon>
        <taxon>Actinomycetes</taxon>
        <taxon>Micromonosporales</taxon>
        <taxon>Micromonosporaceae</taxon>
        <taxon>Micromonospora</taxon>
    </lineage>
</organism>
<evidence type="ECO:0008006" key="5">
    <source>
        <dbReference type="Google" id="ProtNLM"/>
    </source>
</evidence>
<feature type="transmembrane region" description="Helical" evidence="2">
    <location>
        <begin position="95"/>
        <end position="113"/>
    </location>
</feature>
<feature type="region of interest" description="Disordered" evidence="1">
    <location>
        <begin position="122"/>
        <end position="146"/>
    </location>
</feature>
<gene>
    <name evidence="3" type="ORF">BDK92_5817</name>
</gene>
<feature type="transmembrane region" description="Helical" evidence="2">
    <location>
        <begin position="42"/>
        <end position="59"/>
    </location>
</feature>
<accession>A0A495JRF9</accession>
<feature type="compositionally biased region" description="Basic and acidic residues" evidence="1">
    <location>
        <begin position="122"/>
        <end position="138"/>
    </location>
</feature>
<sequence>MPVSMSTFKSSTTIARGVGAALTLVMVHYFVTSDAIRSGNAFLVPDLALTVLVLVSVLLPGRFAVPGMIFAYGWATAVYSVSLATYTVRGDFADGANHIALILPSLVMAGLLLRKVAQRLDNRQHGRSEEHPDADPRIGARAAAGR</sequence>
<dbReference type="Proteomes" id="UP000277671">
    <property type="component" value="Unassembled WGS sequence"/>
</dbReference>
<keyword evidence="2" id="KW-0472">Membrane</keyword>
<comment type="caution">
    <text evidence="3">The sequence shown here is derived from an EMBL/GenBank/DDBJ whole genome shotgun (WGS) entry which is preliminary data.</text>
</comment>
<keyword evidence="2" id="KW-1133">Transmembrane helix</keyword>
<feature type="transmembrane region" description="Helical" evidence="2">
    <location>
        <begin position="12"/>
        <end position="30"/>
    </location>
</feature>
<protein>
    <recommendedName>
        <fullName evidence="5">DUF2127 domain-containing protein</fullName>
    </recommendedName>
</protein>
<proteinExistence type="predicted"/>
<reference evidence="3 4" key="1">
    <citation type="submission" date="2018-10" db="EMBL/GenBank/DDBJ databases">
        <title>Sequencing the genomes of 1000 actinobacteria strains.</title>
        <authorList>
            <person name="Klenk H.-P."/>
        </authorList>
    </citation>
    <scope>NUCLEOTIDE SEQUENCE [LARGE SCALE GENOMIC DNA]</scope>
    <source>
        <strain evidence="3 4">DSM 45175</strain>
    </source>
</reference>
<evidence type="ECO:0000256" key="2">
    <source>
        <dbReference type="SAM" id="Phobius"/>
    </source>
</evidence>
<evidence type="ECO:0000256" key="1">
    <source>
        <dbReference type="SAM" id="MobiDB-lite"/>
    </source>
</evidence>
<keyword evidence="2" id="KW-0812">Transmembrane</keyword>
<feature type="transmembrane region" description="Helical" evidence="2">
    <location>
        <begin position="71"/>
        <end position="89"/>
    </location>
</feature>
<name>A0A495JRF9_9ACTN</name>
<evidence type="ECO:0000313" key="4">
    <source>
        <dbReference type="Proteomes" id="UP000277671"/>
    </source>
</evidence>
<dbReference type="AlphaFoldDB" id="A0A495JRF9"/>